<evidence type="ECO:0000259" key="8">
    <source>
        <dbReference type="Pfam" id="PF01281"/>
    </source>
</evidence>
<keyword evidence="11" id="KW-1185">Reference proteome</keyword>
<dbReference type="GO" id="GO:0003735">
    <property type="term" value="F:structural constituent of ribosome"/>
    <property type="evidence" value="ECO:0007669"/>
    <property type="project" value="InterPro"/>
</dbReference>
<sequence>MKVILIKDFQKNKANEIIEVADGYAKNFLIKNGIAQPVNKQTLENLKRIKQNIANDVANQIFEAKLVKAEIEKLLLTFELKSNGNIVHGSITHKAIAKELQKHEIKLPKNSLSSDVYNTFGIHEVKVKLHPEVIAILKIKIIEIK</sequence>
<keyword evidence="3 7" id="KW-0694">RNA-binding</keyword>
<gene>
    <name evidence="7" type="primary">rplI</name>
    <name evidence="10" type="ORF">DP065_01705</name>
</gene>
<evidence type="ECO:0000256" key="3">
    <source>
        <dbReference type="ARBA" id="ARBA00022884"/>
    </source>
</evidence>
<evidence type="ECO:0000256" key="2">
    <source>
        <dbReference type="ARBA" id="ARBA00022730"/>
    </source>
</evidence>
<dbReference type="InterPro" id="IPR000244">
    <property type="entry name" value="Ribosomal_bL9"/>
</dbReference>
<dbReference type="InterPro" id="IPR020594">
    <property type="entry name" value="Ribosomal_bL9_bac/chp"/>
</dbReference>
<organism evidence="10 11">
    <name type="scientific">[Mycoplasma] anseris</name>
    <dbReference type="NCBI Taxonomy" id="92400"/>
    <lineage>
        <taxon>Bacteria</taxon>
        <taxon>Bacillati</taxon>
        <taxon>Mycoplasmatota</taxon>
        <taxon>Mycoplasmoidales</taxon>
        <taxon>Metamycoplasmataceae</taxon>
        <taxon>Metamycoplasma</taxon>
    </lineage>
</organism>
<evidence type="ECO:0000256" key="4">
    <source>
        <dbReference type="ARBA" id="ARBA00022980"/>
    </source>
</evidence>
<dbReference type="Gene3D" id="3.10.430.100">
    <property type="entry name" value="Ribosomal protein L9, C-terminal domain"/>
    <property type="match status" value="1"/>
</dbReference>
<dbReference type="KEGG" id="mane:DP065_01705"/>
<dbReference type="Gene3D" id="3.40.5.10">
    <property type="entry name" value="Ribosomal protein L9, N-terminal domain"/>
    <property type="match status" value="1"/>
</dbReference>
<keyword evidence="4 7" id="KW-0689">Ribosomal protein</keyword>
<dbReference type="InterPro" id="IPR036935">
    <property type="entry name" value="Ribosomal_bL9_N_sf"/>
</dbReference>
<protein>
    <recommendedName>
        <fullName evidence="6 7">Large ribosomal subunit protein bL9</fullName>
    </recommendedName>
</protein>
<feature type="domain" description="Large ribosomal subunit protein bL9 C-terminal" evidence="9">
    <location>
        <begin position="63"/>
        <end position="142"/>
    </location>
</feature>
<dbReference type="RefSeq" id="WP_033178508.1">
    <property type="nucleotide sequence ID" value="NZ_CP030140.1"/>
</dbReference>
<dbReference type="AlphaFoldDB" id="A0A2Z4ND10"/>
<dbReference type="SUPFAM" id="SSF55658">
    <property type="entry name" value="L9 N-domain-like"/>
    <property type="match status" value="1"/>
</dbReference>
<dbReference type="Proteomes" id="UP000250218">
    <property type="component" value="Chromosome"/>
</dbReference>
<dbReference type="InterPro" id="IPR020069">
    <property type="entry name" value="Ribosomal_bL9_C"/>
</dbReference>
<keyword evidence="2 7" id="KW-0699">rRNA-binding</keyword>
<dbReference type="InterPro" id="IPR020070">
    <property type="entry name" value="Ribosomal_bL9_N"/>
</dbReference>
<dbReference type="GO" id="GO:0019843">
    <property type="term" value="F:rRNA binding"/>
    <property type="evidence" value="ECO:0007669"/>
    <property type="project" value="UniProtKB-UniRule"/>
</dbReference>
<evidence type="ECO:0000256" key="6">
    <source>
        <dbReference type="ARBA" id="ARBA00035292"/>
    </source>
</evidence>
<comment type="function">
    <text evidence="7">Binds to the 23S rRNA.</text>
</comment>
<dbReference type="SUPFAM" id="SSF55653">
    <property type="entry name" value="Ribosomal protein L9 C-domain"/>
    <property type="match status" value="1"/>
</dbReference>
<evidence type="ECO:0000259" key="9">
    <source>
        <dbReference type="Pfam" id="PF03948"/>
    </source>
</evidence>
<evidence type="ECO:0000256" key="7">
    <source>
        <dbReference type="HAMAP-Rule" id="MF_00503"/>
    </source>
</evidence>
<dbReference type="Pfam" id="PF03948">
    <property type="entry name" value="Ribosomal_L9_C"/>
    <property type="match status" value="1"/>
</dbReference>
<dbReference type="InterPro" id="IPR009027">
    <property type="entry name" value="Ribosomal_bL9/RNase_H1_N"/>
</dbReference>
<dbReference type="InterPro" id="IPR036791">
    <property type="entry name" value="Ribosomal_bL9_C_sf"/>
</dbReference>
<evidence type="ECO:0000256" key="1">
    <source>
        <dbReference type="ARBA" id="ARBA00010605"/>
    </source>
</evidence>
<dbReference type="GO" id="GO:0006412">
    <property type="term" value="P:translation"/>
    <property type="evidence" value="ECO:0007669"/>
    <property type="project" value="UniProtKB-UniRule"/>
</dbReference>
<dbReference type="GO" id="GO:0005840">
    <property type="term" value="C:ribosome"/>
    <property type="evidence" value="ECO:0007669"/>
    <property type="project" value="UniProtKB-KW"/>
</dbReference>
<dbReference type="GO" id="GO:1990904">
    <property type="term" value="C:ribonucleoprotein complex"/>
    <property type="evidence" value="ECO:0007669"/>
    <property type="project" value="UniProtKB-KW"/>
</dbReference>
<dbReference type="EMBL" id="CP030140">
    <property type="protein sequence ID" value="AWX69464.1"/>
    <property type="molecule type" value="Genomic_DNA"/>
</dbReference>
<dbReference type="PANTHER" id="PTHR21368">
    <property type="entry name" value="50S RIBOSOMAL PROTEIN L9"/>
    <property type="match status" value="1"/>
</dbReference>
<dbReference type="HAMAP" id="MF_00503">
    <property type="entry name" value="Ribosomal_bL9"/>
    <property type="match status" value="1"/>
</dbReference>
<evidence type="ECO:0000256" key="5">
    <source>
        <dbReference type="ARBA" id="ARBA00023274"/>
    </source>
</evidence>
<accession>A0A2Z4ND10</accession>
<name>A0A2Z4ND10_9BACT</name>
<evidence type="ECO:0000313" key="11">
    <source>
        <dbReference type="Proteomes" id="UP000250218"/>
    </source>
</evidence>
<dbReference type="Pfam" id="PF01281">
    <property type="entry name" value="Ribosomal_L9_N"/>
    <property type="match status" value="1"/>
</dbReference>
<proteinExistence type="inferred from homology"/>
<comment type="similarity">
    <text evidence="1 7">Belongs to the bacterial ribosomal protein bL9 family.</text>
</comment>
<evidence type="ECO:0000313" key="10">
    <source>
        <dbReference type="EMBL" id="AWX69464.1"/>
    </source>
</evidence>
<reference evidence="11" key="1">
    <citation type="submission" date="2018-06" db="EMBL/GenBank/DDBJ databases">
        <title>Complete genome sequences of Mycoplasma anatis, M. anseris and M. cloacale type strains.</title>
        <authorList>
            <person name="Grozner D."/>
            <person name="Forro B."/>
            <person name="Sulyok K.M."/>
            <person name="Marton S."/>
            <person name="Kreizinger Z."/>
            <person name="Banyai K."/>
            <person name="Gyuranecz M."/>
        </authorList>
    </citation>
    <scope>NUCLEOTIDE SEQUENCE [LARGE SCALE GENOMIC DNA]</scope>
    <source>
        <strain evidence="11">ATCC 49234</strain>
    </source>
</reference>
<keyword evidence="5 7" id="KW-0687">Ribonucleoprotein</keyword>
<dbReference type="NCBIfam" id="TIGR00158">
    <property type="entry name" value="L9"/>
    <property type="match status" value="1"/>
</dbReference>
<feature type="domain" description="Ribosomal protein L9" evidence="8">
    <location>
        <begin position="1"/>
        <end position="45"/>
    </location>
</feature>